<evidence type="ECO:0000259" key="13">
    <source>
        <dbReference type="Pfam" id="PF07477"/>
    </source>
</evidence>
<dbReference type="Gene3D" id="2.60.120.200">
    <property type="match status" value="1"/>
</dbReference>
<dbReference type="VEuPathDB" id="FungiDB:BO70DRAFT_397430"/>
<dbReference type="InterPro" id="IPR017853">
    <property type="entry name" value="GH"/>
</dbReference>
<evidence type="ECO:0000256" key="7">
    <source>
        <dbReference type="ARBA" id="ARBA00023326"/>
    </source>
</evidence>
<protein>
    <recommendedName>
        <fullName evidence="2 10">Alpha-glucuronidase</fullName>
        <ecNumber evidence="2 10">3.2.1.139</ecNumber>
    </recommendedName>
</protein>
<proteinExistence type="inferred from homology"/>
<dbReference type="PANTHER" id="PTHR39207:SF1">
    <property type="entry name" value="ALPHA-GLUCURONIDASE A"/>
    <property type="match status" value="1"/>
</dbReference>
<evidence type="ECO:0000256" key="4">
    <source>
        <dbReference type="ARBA" id="ARBA00022801"/>
    </source>
</evidence>
<sequence>MHCQQALPSRIVLLNSTRGSPIETAGQELKQGLDLIVAKNASVLQSGCDAPSLVLVATVNEYPKICIGQIDIPALDEDGFRLQSQGGTVRILGQNARGTLYGAYEYLSMLAQRNFSHVAYATSPHAPIRWVNQLDNMDGSIEGGYGGASIFFKDGTIVDDLAPIRQYARLLASIRVKAVVVNNVNAIATLLSSENKKGLARIADACRPYGVQIGISLNFASPEDLGGLDTYDPLDPSEQTSLRFDDNVVVQIKYGPIDFQVREPPSPLFANLYHTNTAIELEVTQEYLGQHHLSMSNLYAYGRLAWSPTIDSEQILTDWTRLTFGQIDNVINTINDMSMASWSAYENYTGNLGIQTLTNMLYTDLSVTLAHTTIGCGEQGFPSAQPYLSHTPGANRERGGNCAEEDTDGCDANDPRPTSFETAFNNNGGGVYAMEWKPDWMRVWCFPGNDMPSGTSGPLGPSPDPNTWGPPTTSFDSRYGTDCSMVTHIKEQRIIIDTTFCGQWASVTWSSSGYAASTGYSTCEAYVKDVPSAFRDAFWTFKLVKTYT</sequence>
<feature type="region of interest" description="Disordered" evidence="11">
    <location>
        <begin position="393"/>
        <end position="413"/>
    </location>
</feature>
<dbReference type="InterPro" id="IPR011100">
    <property type="entry name" value="Glyco_hydro_67_cat"/>
</dbReference>
<dbReference type="InterPro" id="IPR013320">
    <property type="entry name" value="ConA-like_dom_sf"/>
</dbReference>
<keyword evidence="7 10" id="KW-0624">Polysaccharide degradation</keyword>
<dbReference type="PANTHER" id="PTHR39207">
    <property type="entry name" value="ALPHA-GLUCURONIDASE A"/>
    <property type="match status" value="1"/>
</dbReference>
<dbReference type="OrthoDB" id="6501611at2759"/>
<dbReference type="InterPro" id="IPR005154">
    <property type="entry name" value="Glyco_hydro_67_aGlcAse_N"/>
</dbReference>
<accession>A0A317VYH4</accession>
<keyword evidence="6 10" id="KW-0326">Glycosidase</keyword>
<dbReference type="Proteomes" id="UP000247233">
    <property type="component" value="Unassembled WGS sequence"/>
</dbReference>
<comment type="caution">
    <text evidence="15">The sequence shown here is derived from an EMBL/GenBank/DDBJ whole genome shotgun (WGS) entry which is preliminary data.</text>
</comment>
<evidence type="ECO:0000313" key="16">
    <source>
        <dbReference type="Proteomes" id="UP000247233"/>
    </source>
</evidence>
<dbReference type="InterPro" id="IPR011099">
    <property type="entry name" value="Glyco_hydro_67_C"/>
</dbReference>
<dbReference type="SUPFAM" id="SSF51445">
    <property type="entry name" value="(Trans)glycosidases"/>
    <property type="match status" value="1"/>
</dbReference>
<evidence type="ECO:0000256" key="3">
    <source>
        <dbReference type="ARBA" id="ARBA00022651"/>
    </source>
</evidence>
<organism evidence="15 16">
    <name type="scientific">Aspergillus heteromorphus CBS 117.55</name>
    <dbReference type="NCBI Taxonomy" id="1448321"/>
    <lineage>
        <taxon>Eukaryota</taxon>
        <taxon>Fungi</taxon>
        <taxon>Dikarya</taxon>
        <taxon>Ascomycota</taxon>
        <taxon>Pezizomycotina</taxon>
        <taxon>Eurotiomycetes</taxon>
        <taxon>Eurotiomycetidae</taxon>
        <taxon>Eurotiales</taxon>
        <taxon>Aspergillaceae</taxon>
        <taxon>Aspergillus</taxon>
        <taxon>Aspergillus subgen. Circumdati</taxon>
    </lineage>
</organism>
<keyword evidence="3 10" id="KW-0858">Xylan degradation</keyword>
<evidence type="ECO:0000256" key="2">
    <source>
        <dbReference type="ARBA" id="ARBA00012271"/>
    </source>
</evidence>
<dbReference type="SUPFAM" id="SSF55545">
    <property type="entry name" value="beta-N-acetylhexosaminidase-like domain"/>
    <property type="match status" value="1"/>
</dbReference>
<dbReference type="InterPro" id="IPR037054">
    <property type="entry name" value="A-glucoronidase_C_sf"/>
</dbReference>
<comment type="subcellular location">
    <subcellularLocation>
        <location evidence="10">Secreted</location>
    </subcellularLocation>
</comment>
<dbReference type="SUPFAM" id="SSF49899">
    <property type="entry name" value="Concanavalin A-like lectins/glucanases"/>
    <property type="match status" value="1"/>
</dbReference>
<evidence type="ECO:0000256" key="11">
    <source>
        <dbReference type="SAM" id="MobiDB-lite"/>
    </source>
</evidence>
<evidence type="ECO:0000256" key="6">
    <source>
        <dbReference type="ARBA" id="ARBA00023295"/>
    </source>
</evidence>
<dbReference type="Gene3D" id="3.20.20.80">
    <property type="entry name" value="Glycosidases"/>
    <property type="match status" value="2"/>
</dbReference>
<dbReference type="GO" id="GO:0005576">
    <property type="term" value="C:extracellular region"/>
    <property type="evidence" value="ECO:0007669"/>
    <property type="project" value="UniProtKB-SubCell"/>
</dbReference>
<keyword evidence="16" id="KW-1185">Reference proteome</keyword>
<feature type="domain" description="Glycosyl hydrolase family 67 C-terminal" evidence="13">
    <location>
        <begin position="291"/>
        <end position="360"/>
    </location>
</feature>
<evidence type="ECO:0000256" key="10">
    <source>
        <dbReference type="RuleBase" id="RU361198"/>
    </source>
</evidence>
<dbReference type="AlphaFoldDB" id="A0A317VYH4"/>
<dbReference type="GO" id="GO:0046559">
    <property type="term" value="F:alpha-glucuronidase activity"/>
    <property type="evidence" value="ECO:0007669"/>
    <property type="project" value="UniProtKB-EC"/>
</dbReference>
<feature type="domain" description="Glycosyl hydrolase family 67 catalytic" evidence="14">
    <location>
        <begin position="112"/>
        <end position="237"/>
    </location>
</feature>
<dbReference type="EMBL" id="MSFL01000016">
    <property type="protein sequence ID" value="PWY79323.1"/>
    <property type="molecule type" value="Genomic_DNA"/>
</dbReference>
<dbReference type="InterPro" id="IPR029018">
    <property type="entry name" value="Hex-like_dom2"/>
</dbReference>
<keyword evidence="5 10" id="KW-0119">Carbohydrate metabolism</keyword>
<feature type="domain" description="Alpha glucuronidase N-terminal" evidence="12">
    <location>
        <begin position="3"/>
        <end position="106"/>
    </location>
</feature>
<dbReference type="Pfam" id="PF26113">
    <property type="entry name" value="GH16_XgeA"/>
    <property type="match status" value="1"/>
</dbReference>
<name>A0A317VYH4_9EURO</name>
<evidence type="ECO:0000256" key="8">
    <source>
        <dbReference type="ARBA" id="ARBA00024828"/>
    </source>
</evidence>
<dbReference type="STRING" id="1448321.A0A317VYH4"/>
<dbReference type="Gene3D" id="3.90.1330.10">
    <property type="entry name" value="Alpha-glucuronidase, C-terminal domain"/>
    <property type="match status" value="1"/>
</dbReference>
<evidence type="ECO:0000259" key="14">
    <source>
        <dbReference type="Pfam" id="PF07488"/>
    </source>
</evidence>
<comment type="similarity">
    <text evidence="1 10">Belongs to the glycosyl hydrolase 67 family.</text>
</comment>
<evidence type="ECO:0000256" key="1">
    <source>
        <dbReference type="ARBA" id="ARBA00008833"/>
    </source>
</evidence>
<reference evidence="15 16" key="1">
    <citation type="submission" date="2016-12" db="EMBL/GenBank/DDBJ databases">
        <title>The genomes of Aspergillus section Nigri reveals drivers in fungal speciation.</title>
        <authorList>
            <consortium name="DOE Joint Genome Institute"/>
            <person name="Vesth T.C."/>
            <person name="Nybo J."/>
            <person name="Theobald S."/>
            <person name="Brandl J."/>
            <person name="Frisvad J.C."/>
            <person name="Nielsen K.F."/>
            <person name="Lyhne E.K."/>
            <person name="Kogle M.E."/>
            <person name="Kuo A."/>
            <person name="Riley R."/>
            <person name="Clum A."/>
            <person name="Nolan M."/>
            <person name="Lipzen A."/>
            <person name="Salamov A."/>
            <person name="Henrissat B."/>
            <person name="Wiebenga A."/>
            <person name="De Vries R.P."/>
            <person name="Grigoriev I.V."/>
            <person name="Mortensen U.H."/>
            <person name="Andersen M.R."/>
            <person name="Baker S.E."/>
        </authorList>
    </citation>
    <scope>NUCLEOTIDE SEQUENCE [LARGE SCALE GENOMIC DNA]</scope>
    <source>
        <strain evidence="15 16">CBS 117.55</strain>
    </source>
</reference>
<gene>
    <name evidence="10" type="primary">aguA</name>
    <name evidence="15" type="ORF">BO70DRAFT_397430</name>
</gene>
<dbReference type="GO" id="GO:0045493">
    <property type="term" value="P:xylan catabolic process"/>
    <property type="evidence" value="ECO:0007669"/>
    <property type="project" value="UniProtKB-KW"/>
</dbReference>
<dbReference type="Gene3D" id="3.30.379.10">
    <property type="entry name" value="Chitobiase/beta-hexosaminidase domain 2-like"/>
    <property type="match status" value="1"/>
</dbReference>
<evidence type="ECO:0000256" key="5">
    <source>
        <dbReference type="ARBA" id="ARBA00023277"/>
    </source>
</evidence>
<dbReference type="Pfam" id="PF07488">
    <property type="entry name" value="Glyco_hydro_67M"/>
    <property type="match status" value="1"/>
</dbReference>
<evidence type="ECO:0000256" key="9">
    <source>
        <dbReference type="ARBA" id="ARBA00048838"/>
    </source>
</evidence>
<comment type="function">
    <text evidence="8 10">Alpha-glucuronidase involved in the hydrolysis of xylan, a major structural heterogeneous polysaccharide found in plant biomass representing the second most abundant polysaccharide in the biosphere, after cellulose. Releases 4-O-methylglucuronic acid from xylan.</text>
</comment>
<evidence type="ECO:0000259" key="12">
    <source>
        <dbReference type="Pfam" id="PF03648"/>
    </source>
</evidence>
<keyword evidence="4 10" id="KW-0378">Hydrolase</keyword>
<dbReference type="EC" id="3.2.1.139" evidence="2 10"/>
<dbReference type="Pfam" id="PF07477">
    <property type="entry name" value="Glyco_hydro_67C"/>
    <property type="match status" value="1"/>
</dbReference>
<comment type="catalytic activity">
    <reaction evidence="9 10">
        <text>an alpha-D-glucuronoside + H2O = D-glucuronate + an alcohol</text>
        <dbReference type="Rhea" id="RHEA:20005"/>
        <dbReference type="ChEBI" id="CHEBI:15377"/>
        <dbReference type="ChEBI" id="CHEBI:30879"/>
        <dbReference type="ChEBI" id="CHEBI:58720"/>
        <dbReference type="ChEBI" id="CHEBI:58899"/>
        <dbReference type="EC" id="3.2.1.139"/>
    </reaction>
</comment>
<evidence type="ECO:0000313" key="15">
    <source>
        <dbReference type="EMBL" id="PWY79323.1"/>
    </source>
</evidence>
<dbReference type="Pfam" id="PF03648">
    <property type="entry name" value="Glyco_hydro_67N"/>
    <property type="match status" value="1"/>
</dbReference>